<sequence>MTVFAHGLGGGIADTRPLGSGVPGSKIFIQLRGHGRSAAPPGEWSYADLAADLAAVADFHRADQALGISLGAGALCRLLVDRPDRFRRLVFFLPAVLDTPRTGPSHARLTALLDAIGSGDRDRLAEVIFLEVPAALRATVAARAFVRERADRLLRDGLGAGLAGLTGRVAVPDATALAAVTAPALVIAAAGDELHPVPVAERLASLLPHAQLHVYDQPGVLWTARADLRERISAFLGAPD</sequence>
<reference evidence="2" key="1">
    <citation type="submission" date="2021-01" db="EMBL/GenBank/DDBJ databases">
        <title>Whole genome shotgun sequence of Rugosimonospora africana NBRC 104875.</title>
        <authorList>
            <person name="Komaki H."/>
            <person name="Tamura T."/>
        </authorList>
    </citation>
    <scope>NUCLEOTIDE SEQUENCE</scope>
    <source>
        <strain evidence="2">NBRC 104875</strain>
    </source>
</reference>
<dbReference type="InterPro" id="IPR029058">
    <property type="entry name" value="AB_hydrolase_fold"/>
</dbReference>
<evidence type="ECO:0000259" key="1">
    <source>
        <dbReference type="Pfam" id="PF12146"/>
    </source>
</evidence>
<evidence type="ECO:0000313" key="3">
    <source>
        <dbReference type="Proteomes" id="UP000642748"/>
    </source>
</evidence>
<gene>
    <name evidence="2" type="ORF">Raf01_05070</name>
</gene>
<dbReference type="InterPro" id="IPR050471">
    <property type="entry name" value="AB_hydrolase"/>
</dbReference>
<dbReference type="PANTHER" id="PTHR43433:SF5">
    <property type="entry name" value="AB HYDROLASE-1 DOMAIN-CONTAINING PROTEIN"/>
    <property type="match status" value="1"/>
</dbReference>
<dbReference type="Pfam" id="PF12146">
    <property type="entry name" value="Hydrolase_4"/>
    <property type="match status" value="1"/>
</dbReference>
<dbReference type="Gene3D" id="3.40.50.1820">
    <property type="entry name" value="alpha/beta hydrolase"/>
    <property type="match status" value="1"/>
</dbReference>
<dbReference type="Proteomes" id="UP000642748">
    <property type="component" value="Unassembled WGS sequence"/>
</dbReference>
<dbReference type="PANTHER" id="PTHR43433">
    <property type="entry name" value="HYDROLASE, ALPHA/BETA FOLD FAMILY PROTEIN"/>
    <property type="match status" value="1"/>
</dbReference>
<comment type="caution">
    <text evidence="2">The sequence shown here is derived from an EMBL/GenBank/DDBJ whole genome shotgun (WGS) entry which is preliminary data.</text>
</comment>
<dbReference type="EMBL" id="BONZ01000006">
    <property type="protein sequence ID" value="GIH12335.1"/>
    <property type="molecule type" value="Genomic_DNA"/>
</dbReference>
<keyword evidence="3" id="KW-1185">Reference proteome</keyword>
<protein>
    <recommendedName>
        <fullName evidence="1">Serine aminopeptidase S33 domain-containing protein</fullName>
    </recommendedName>
</protein>
<organism evidence="2 3">
    <name type="scientific">Rugosimonospora africana</name>
    <dbReference type="NCBI Taxonomy" id="556532"/>
    <lineage>
        <taxon>Bacteria</taxon>
        <taxon>Bacillati</taxon>
        <taxon>Actinomycetota</taxon>
        <taxon>Actinomycetes</taxon>
        <taxon>Micromonosporales</taxon>
        <taxon>Micromonosporaceae</taxon>
        <taxon>Rugosimonospora</taxon>
    </lineage>
</organism>
<feature type="domain" description="Serine aminopeptidase S33" evidence="1">
    <location>
        <begin position="30"/>
        <end position="217"/>
    </location>
</feature>
<accession>A0A8J3QMC7</accession>
<proteinExistence type="predicted"/>
<dbReference type="InterPro" id="IPR022742">
    <property type="entry name" value="Hydrolase_4"/>
</dbReference>
<evidence type="ECO:0000313" key="2">
    <source>
        <dbReference type="EMBL" id="GIH12335.1"/>
    </source>
</evidence>
<name>A0A8J3QMC7_9ACTN</name>
<dbReference type="SUPFAM" id="SSF53474">
    <property type="entry name" value="alpha/beta-Hydrolases"/>
    <property type="match status" value="1"/>
</dbReference>
<dbReference type="AlphaFoldDB" id="A0A8J3QMC7"/>